<dbReference type="Proteomes" id="UP001276150">
    <property type="component" value="Unassembled WGS sequence"/>
</dbReference>
<protein>
    <recommendedName>
        <fullName evidence="3">Carbohydrate kinase PfkB domain-containing protein</fullName>
    </recommendedName>
</protein>
<evidence type="ECO:0000313" key="1">
    <source>
        <dbReference type="EMBL" id="MDV6372995.1"/>
    </source>
</evidence>
<reference evidence="1 2" key="1">
    <citation type="submission" date="2022-11" db="EMBL/GenBank/DDBJ databases">
        <title>Deinococcus ZS9-10, Low Temperature and Draught-tolerating, UV-resistant Bacteria from Continental Antarctica.</title>
        <authorList>
            <person name="Cheng L."/>
        </authorList>
    </citation>
    <scope>NUCLEOTIDE SEQUENCE [LARGE SCALE GENOMIC DNA]</scope>
    <source>
        <strain evidence="1 2">ZS9-10</strain>
    </source>
</reference>
<comment type="caution">
    <text evidence="1">The sequence shown here is derived from an EMBL/GenBank/DDBJ whole genome shotgun (WGS) entry which is preliminary data.</text>
</comment>
<organism evidence="1 2">
    <name type="scientific">Deinococcus arenicola</name>
    <dbReference type="NCBI Taxonomy" id="2994950"/>
    <lineage>
        <taxon>Bacteria</taxon>
        <taxon>Thermotogati</taxon>
        <taxon>Deinococcota</taxon>
        <taxon>Deinococci</taxon>
        <taxon>Deinococcales</taxon>
        <taxon>Deinococcaceae</taxon>
        <taxon>Deinococcus</taxon>
    </lineage>
</organism>
<dbReference type="Gene3D" id="3.40.1190.20">
    <property type="match status" value="1"/>
</dbReference>
<sequence>MRPLLVCGTANAEMVLRLKGKILPTAEGVFSNALGLNVSGVGVNLARGLERLGSPVRLLTLTAHDPVGALVRASLGGIQTRFALTRATP</sequence>
<gene>
    <name evidence="1" type="ORF">ORD21_00055</name>
</gene>
<dbReference type="RefSeq" id="WP_317638297.1">
    <property type="nucleotide sequence ID" value="NZ_JAPMIV010000001.1"/>
</dbReference>
<dbReference type="InterPro" id="IPR029056">
    <property type="entry name" value="Ribokinase-like"/>
</dbReference>
<dbReference type="EMBL" id="JAPMIV010000001">
    <property type="protein sequence ID" value="MDV6372995.1"/>
    <property type="molecule type" value="Genomic_DNA"/>
</dbReference>
<evidence type="ECO:0000313" key="2">
    <source>
        <dbReference type="Proteomes" id="UP001276150"/>
    </source>
</evidence>
<dbReference type="SUPFAM" id="SSF53613">
    <property type="entry name" value="Ribokinase-like"/>
    <property type="match status" value="1"/>
</dbReference>
<accession>A0ABU4DM81</accession>
<keyword evidence="2" id="KW-1185">Reference proteome</keyword>
<name>A0ABU4DM81_9DEIO</name>
<proteinExistence type="predicted"/>
<evidence type="ECO:0008006" key="3">
    <source>
        <dbReference type="Google" id="ProtNLM"/>
    </source>
</evidence>